<protein>
    <submittedName>
        <fullName evidence="1">Uncharacterized protein</fullName>
    </submittedName>
</protein>
<sequence>IPIFSVPNQFPAKENESGKGHLLTFRKFRTLSAGQEEAGPSDELVTYDSELYSRQTQDYYAFMGSDGDSHSGEYTVRLTFSQPGLGPGLETDTDP</sequence>
<dbReference type="AlphaFoldDB" id="A0AAW0JR49"/>
<proteinExistence type="predicted"/>
<accession>A0AAW0JR49</accession>
<comment type="caution">
    <text evidence="1">The sequence shown here is derived from an EMBL/GenBank/DDBJ whole genome shotgun (WGS) entry which is preliminary data.</text>
</comment>
<feature type="non-terminal residue" evidence="1">
    <location>
        <position position="1"/>
    </location>
</feature>
<reference evidence="1 2" key="1">
    <citation type="journal article" date="2023" name="bioRxiv">
        <title>Conserved and derived expression patterns and positive selection on dental genes reveal complex evolutionary context of ever-growing rodent molars.</title>
        <authorList>
            <person name="Calamari Z.T."/>
            <person name="Song A."/>
            <person name="Cohen E."/>
            <person name="Akter M."/>
            <person name="Roy R.D."/>
            <person name="Hallikas O."/>
            <person name="Christensen M.M."/>
            <person name="Li P."/>
            <person name="Marangoni P."/>
            <person name="Jernvall J."/>
            <person name="Klein O.D."/>
        </authorList>
    </citation>
    <scope>NUCLEOTIDE SEQUENCE [LARGE SCALE GENOMIC DNA]</scope>
    <source>
        <strain evidence="1">V071</strain>
    </source>
</reference>
<keyword evidence="2" id="KW-1185">Reference proteome</keyword>
<evidence type="ECO:0000313" key="1">
    <source>
        <dbReference type="EMBL" id="KAK7828910.1"/>
    </source>
</evidence>
<gene>
    <name evidence="1" type="ORF">U0070_002140</name>
</gene>
<name>A0AAW0JR49_MYOGA</name>
<dbReference type="Proteomes" id="UP001488838">
    <property type="component" value="Unassembled WGS sequence"/>
</dbReference>
<organism evidence="1 2">
    <name type="scientific">Myodes glareolus</name>
    <name type="common">Bank vole</name>
    <name type="synonym">Clethrionomys glareolus</name>
    <dbReference type="NCBI Taxonomy" id="447135"/>
    <lineage>
        <taxon>Eukaryota</taxon>
        <taxon>Metazoa</taxon>
        <taxon>Chordata</taxon>
        <taxon>Craniata</taxon>
        <taxon>Vertebrata</taxon>
        <taxon>Euteleostomi</taxon>
        <taxon>Mammalia</taxon>
        <taxon>Eutheria</taxon>
        <taxon>Euarchontoglires</taxon>
        <taxon>Glires</taxon>
        <taxon>Rodentia</taxon>
        <taxon>Myomorpha</taxon>
        <taxon>Muroidea</taxon>
        <taxon>Cricetidae</taxon>
        <taxon>Arvicolinae</taxon>
        <taxon>Myodes</taxon>
    </lineage>
</organism>
<evidence type="ECO:0000313" key="2">
    <source>
        <dbReference type="Proteomes" id="UP001488838"/>
    </source>
</evidence>
<dbReference type="EMBL" id="JBBHLL010000023">
    <property type="protein sequence ID" value="KAK7828910.1"/>
    <property type="molecule type" value="Genomic_DNA"/>
</dbReference>